<evidence type="ECO:0000313" key="2">
    <source>
        <dbReference type="EMBL" id="OEJ74500.1"/>
    </source>
</evidence>
<sequence>MQYLKSIFWVPIILLGLMGTALAHEAGLEARIRAQNTRGQTTTYNLDNLPPEAQIQSVEVVGMFSTGEPMANAQVSIYAPGEPATPWRTGQSDRQGRYSFTPDLSKRGRWTVRFESVGHSSILNIPVR</sequence>
<gene>
    <name evidence="2" type="ORF">BH720_14870</name>
</gene>
<reference evidence="2" key="1">
    <citation type="submission" date="2016-09" db="EMBL/GenBank/DDBJ databases">
        <title>Draft genome of thermotolerant cyanobacterium Desertifilum sp. strain IPPAS B-1220.</title>
        <authorList>
            <person name="Sinetova M.A."/>
            <person name="Bolakhan K."/>
            <person name="Zayadan B.K."/>
            <person name="Mironov K.S."/>
            <person name="Ustinova V."/>
            <person name="Kupriyanova E.V."/>
            <person name="Sidorov R.A."/>
            <person name="Skrypnik A.N."/>
            <person name="Gogoleva N.E."/>
            <person name="Gogolev Y.V."/>
            <person name="Los D.A."/>
        </authorList>
    </citation>
    <scope>NUCLEOTIDE SEQUENCE [LARGE SCALE GENOMIC DNA]</scope>
    <source>
        <strain evidence="2">IPPAS B-1220</strain>
    </source>
</reference>
<dbReference type="RefSeq" id="WP_069967998.1">
    <property type="nucleotide sequence ID" value="NZ_CM124774.1"/>
</dbReference>
<name>A0A1E5QIK8_9CYAN</name>
<proteinExistence type="predicted"/>
<evidence type="ECO:0008006" key="3">
    <source>
        <dbReference type="Google" id="ProtNLM"/>
    </source>
</evidence>
<organism evidence="2">
    <name type="scientific">Desertifilum tharense IPPAS B-1220</name>
    <dbReference type="NCBI Taxonomy" id="1781255"/>
    <lineage>
        <taxon>Bacteria</taxon>
        <taxon>Bacillati</taxon>
        <taxon>Cyanobacteriota</taxon>
        <taxon>Cyanophyceae</taxon>
        <taxon>Desertifilales</taxon>
        <taxon>Desertifilaceae</taxon>
        <taxon>Desertifilum</taxon>
    </lineage>
</organism>
<dbReference type="STRING" id="1781255.BH720_14870"/>
<evidence type="ECO:0000256" key="1">
    <source>
        <dbReference type="SAM" id="MobiDB-lite"/>
    </source>
</evidence>
<comment type="caution">
    <text evidence="2">The sequence shown here is derived from an EMBL/GenBank/DDBJ whole genome shotgun (WGS) entry which is preliminary data.</text>
</comment>
<protein>
    <recommendedName>
        <fullName evidence="3">YtkA-like domain-containing protein</fullName>
    </recommendedName>
</protein>
<dbReference type="OrthoDB" id="7873998at2"/>
<accession>A0A1E5QIK8</accession>
<feature type="region of interest" description="Disordered" evidence="1">
    <location>
        <begin position="81"/>
        <end position="100"/>
    </location>
</feature>
<dbReference type="EMBL" id="MJGC01000066">
    <property type="protein sequence ID" value="OEJ74500.1"/>
    <property type="molecule type" value="Genomic_DNA"/>
</dbReference>
<dbReference type="AlphaFoldDB" id="A0A1E5QIK8"/>